<keyword evidence="1" id="KW-0812">Transmembrane</keyword>
<dbReference type="EMBL" id="DXIJ01000066">
    <property type="protein sequence ID" value="HIV85851.1"/>
    <property type="molecule type" value="Genomic_DNA"/>
</dbReference>
<evidence type="ECO:0000313" key="3">
    <source>
        <dbReference type="Proteomes" id="UP000824162"/>
    </source>
</evidence>
<dbReference type="AlphaFoldDB" id="A0A9D1PQ51"/>
<feature type="transmembrane region" description="Helical" evidence="1">
    <location>
        <begin position="65"/>
        <end position="84"/>
    </location>
</feature>
<organism evidence="2 3">
    <name type="scientific">Candidatus Monoglobus merdigallinarum</name>
    <dbReference type="NCBI Taxonomy" id="2838698"/>
    <lineage>
        <taxon>Bacteria</taxon>
        <taxon>Bacillati</taxon>
        <taxon>Bacillota</taxon>
        <taxon>Clostridia</taxon>
        <taxon>Monoglobales</taxon>
        <taxon>Monoglobaceae</taxon>
        <taxon>Monoglobus</taxon>
    </lineage>
</organism>
<keyword evidence="1" id="KW-0472">Membrane</keyword>
<name>A0A9D1PQ51_9FIRM</name>
<reference evidence="2" key="2">
    <citation type="submission" date="2021-04" db="EMBL/GenBank/DDBJ databases">
        <authorList>
            <person name="Gilroy R."/>
        </authorList>
    </citation>
    <scope>NUCLEOTIDE SEQUENCE</scope>
    <source>
        <strain evidence="2">5790</strain>
    </source>
</reference>
<proteinExistence type="predicted"/>
<gene>
    <name evidence="2" type="ORF">H9900_03465</name>
</gene>
<dbReference type="Proteomes" id="UP000824162">
    <property type="component" value="Unassembled WGS sequence"/>
</dbReference>
<evidence type="ECO:0000256" key="1">
    <source>
        <dbReference type="SAM" id="Phobius"/>
    </source>
</evidence>
<accession>A0A9D1PQ51</accession>
<reference evidence="2" key="1">
    <citation type="journal article" date="2021" name="PeerJ">
        <title>Extensive microbial diversity within the chicken gut microbiome revealed by metagenomics and culture.</title>
        <authorList>
            <person name="Gilroy R."/>
            <person name="Ravi A."/>
            <person name="Getino M."/>
            <person name="Pursley I."/>
            <person name="Horton D.L."/>
            <person name="Alikhan N.F."/>
            <person name="Baker D."/>
            <person name="Gharbi K."/>
            <person name="Hall N."/>
            <person name="Watson M."/>
            <person name="Adriaenssens E.M."/>
            <person name="Foster-Nyarko E."/>
            <person name="Jarju S."/>
            <person name="Secka A."/>
            <person name="Antonio M."/>
            <person name="Oren A."/>
            <person name="Chaudhuri R.R."/>
            <person name="La Ragione R."/>
            <person name="Hildebrand F."/>
            <person name="Pallen M.J."/>
        </authorList>
    </citation>
    <scope>NUCLEOTIDE SEQUENCE</scope>
    <source>
        <strain evidence="2">5790</strain>
    </source>
</reference>
<keyword evidence="1" id="KW-1133">Transmembrane helix</keyword>
<sequence length="88" mass="9386">MSFDLKNIAVYLFGLFILLLALKLFKKPLIWAGRLLLSCAAGALLIVVFNLIMGAAGVKIALNPFNILTTGVFGVPGIAVLWLLTVAV</sequence>
<dbReference type="InterPro" id="IPR010001">
    <property type="entry name" value="BofA"/>
</dbReference>
<evidence type="ECO:0000313" key="2">
    <source>
        <dbReference type="EMBL" id="HIV85851.1"/>
    </source>
</evidence>
<dbReference type="Pfam" id="PF07441">
    <property type="entry name" value="BofA"/>
    <property type="match status" value="1"/>
</dbReference>
<protein>
    <submittedName>
        <fullName evidence="2">Pro-sigmaK processing inhibitor BofA family protein</fullName>
    </submittedName>
</protein>
<feature type="transmembrane region" description="Helical" evidence="1">
    <location>
        <begin position="31"/>
        <end position="53"/>
    </location>
</feature>
<feature type="transmembrane region" description="Helical" evidence="1">
    <location>
        <begin position="7"/>
        <end position="25"/>
    </location>
</feature>
<comment type="caution">
    <text evidence="2">The sequence shown here is derived from an EMBL/GenBank/DDBJ whole genome shotgun (WGS) entry which is preliminary data.</text>
</comment>